<dbReference type="PROSITE" id="PS50082">
    <property type="entry name" value="WD_REPEATS_2"/>
    <property type="match status" value="1"/>
</dbReference>
<dbReference type="PROSITE" id="PS50294">
    <property type="entry name" value="WD_REPEATS_REGION"/>
    <property type="match status" value="1"/>
</dbReference>
<evidence type="ECO:0000256" key="1">
    <source>
        <dbReference type="ARBA" id="ARBA00022574"/>
    </source>
</evidence>
<reference evidence="4" key="1">
    <citation type="journal article" date="2023" name="Mol. Phylogenet. Evol.">
        <title>Genome-scale phylogeny and comparative genomics of the fungal order Sordariales.</title>
        <authorList>
            <person name="Hensen N."/>
            <person name="Bonometti L."/>
            <person name="Westerberg I."/>
            <person name="Brannstrom I.O."/>
            <person name="Guillou S."/>
            <person name="Cros-Aarteil S."/>
            <person name="Calhoun S."/>
            <person name="Haridas S."/>
            <person name="Kuo A."/>
            <person name="Mondo S."/>
            <person name="Pangilinan J."/>
            <person name="Riley R."/>
            <person name="LaButti K."/>
            <person name="Andreopoulos B."/>
            <person name="Lipzen A."/>
            <person name="Chen C."/>
            <person name="Yan M."/>
            <person name="Daum C."/>
            <person name="Ng V."/>
            <person name="Clum A."/>
            <person name="Steindorff A."/>
            <person name="Ohm R.A."/>
            <person name="Martin F."/>
            <person name="Silar P."/>
            <person name="Natvig D.O."/>
            <person name="Lalanne C."/>
            <person name="Gautier V."/>
            <person name="Ament-Velasquez S.L."/>
            <person name="Kruys A."/>
            <person name="Hutchinson M.I."/>
            <person name="Powell A.J."/>
            <person name="Barry K."/>
            <person name="Miller A.N."/>
            <person name="Grigoriev I.V."/>
            <person name="Debuchy R."/>
            <person name="Gladieux P."/>
            <person name="Hiltunen Thoren M."/>
            <person name="Johannesson H."/>
        </authorList>
    </citation>
    <scope>NUCLEOTIDE SEQUENCE</scope>
    <source>
        <strain evidence="4">PSN243</strain>
    </source>
</reference>
<name>A0AAV9H2I2_9PEZI</name>
<dbReference type="Proteomes" id="UP001321760">
    <property type="component" value="Unassembled WGS sequence"/>
</dbReference>
<dbReference type="InterPro" id="IPR039328">
    <property type="entry name" value="WDR89"/>
</dbReference>
<dbReference type="InterPro" id="IPR001680">
    <property type="entry name" value="WD40_rpt"/>
</dbReference>
<dbReference type="AlphaFoldDB" id="A0AAV9H2I2"/>
<dbReference type="PANTHER" id="PTHR22889:SF0">
    <property type="entry name" value="WD REPEAT-CONTAINING PROTEIN 89"/>
    <property type="match status" value="1"/>
</dbReference>
<sequence>MYQLTCTDGYKYPGSEPTYVLDIIPLATALAATSSNQRLCIFDPLRLSQGPLKTIQTNHGNLTTAKAYSTNGSVIATAGENGSVSLWDLRLDPSKAQALQIGGNHPSILSLACSESTNTFSAGTELADHQASILIWDLRSPSSPKTTYTEVHSDDITELTYHPINPSLLLSGSTDGLINICNTTITDEDEVVIQTLNHGSVHRAGFLNETEVFGLSHDEKFALYDVAEGVDSGSATLDLGDVRGVLGCQYAANVFAKVNGAGAVIGAGSHDQEMFTLFHLSKGAGGWELDKVSVVGLPGAHGSELVRSFCFDDEAQVVFTAGEDGYVKAWRPGS</sequence>
<dbReference type="SUPFAM" id="SSF50978">
    <property type="entry name" value="WD40 repeat-like"/>
    <property type="match status" value="1"/>
</dbReference>
<feature type="repeat" description="WD" evidence="3">
    <location>
        <begin position="56"/>
        <end position="90"/>
    </location>
</feature>
<keyword evidence="5" id="KW-1185">Reference proteome</keyword>
<dbReference type="Gene3D" id="2.130.10.10">
    <property type="entry name" value="YVTN repeat-like/Quinoprotein amine dehydrogenase"/>
    <property type="match status" value="1"/>
</dbReference>
<evidence type="ECO:0000256" key="2">
    <source>
        <dbReference type="ARBA" id="ARBA00022737"/>
    </source>
</evidence>
<evidence type="ECO:0000313" key="4">
    <source>
        <dbReference type="EMBL" id="KAK4454808.1"/>
    </source>
</evidence>
<dbReference type="PROSITE" id="PS00678">
    <property type="entry name" value="WD_REPEATS_1"/>
    <property type="match status" value="1"/>
</dbReference>
<dbReference type="InterPro" id="IPR036322">
    <property type="entry name" value="WD40_repeat_dom_sf"/>
</dbReference>
<dbReference type="SMART" id="SM00320">
    <property type="entry name" value="WD40"/>
    <property type="match status" value="3"/>
</dbReference>
<organism evidence="4 5">
    <name type="scientific">Podospora aff. communis PSN243</name>
    <dbReference type="NCBI Taxonomy" id="3040156"/>
    <lineage>
        <taxon>Eukaryota</taxon>
        <taxon>Fungi</taxon>
        <taxon>Dikarya</taxon>
        <taxon>Ascomycota</taxon>
        <taxon>Pezizomycotina</taxon>
        <taxon>Sordariomycetes</taxon>
        <taxon>Sordariomycetidae</taxon>
        <taxon>Sordariales</taxon>
        <taxon>Podosporaceae</taxon>
        <taxon>Podospora</taxon>
    </lineage>
</organism>
<accession>A0AAV9H2I2</accession>
<reference evidence="4" key="2">
    <citation type="submission" date="2023-05" db="EMBL/GenBank/DDBJ databases">
        <authorList>
            <consortium name="Lawrence Berkeley National Laboratory"/>
            <person name="Steindorff A."/>
            <person name="Hensen N."/>
            <person name="Bonometti L."/>
            <person name="Westerberg I."/>
            <person name="Brannstrom I.O."/>
            <person name="Guillou S."/>
            <person name="Cros-Aarteil S."/>
            <person name="Calhoun S."/>
            <person name="Haridas S."/>
            <person name="Kuo A."/>
            <person name="Mondo S."/>
            <person name="Pangilinan J."/>
            <person name="Riley R."/>
            <person name="Labutti K."/>
            <person name="Andreopoulos B."/>
            <person name="Lipzen A."/>
            <person name="Chen C."/>
            <person name="Yanf M."/>
            <person name="Daum C."/>
            <person name="Ng V."/>
            <person name="Clum A."/>
            <person name="Ohm R."/>
            <person name="Martin F."/>
            <person name="Silar P."/>
            <person name="Natvig D."/>
            <person name="Lalanne C."/>
            <person name="Gautier V."/>
            <person name="Ament-Velasquez S.L."/>
            <person name="Kruys A."/>
            <person name="Hutchinson M.I."/>
            <person name="Powell A.J."/>
            <person name="Barry K."/>
            <person name="Miller A.N."/>
            <person name="Grigoriev I.V."/>
            <person name="Debuchy R."/>
            <person name="Gladieux P."/>
            <person name="Thoren M.H."/>
            <person name="Johannesson H."/>
        </authorList>
    </citation>
    <scope>NUCLEOTIDE SEQUENCE</scope>
    <source>
        <strain evidence="4">PSN243</strain>
    </source>
</reference>
<comment type="caution">
    <text evidence="4">The sequence shown here is derived from an EMBL/GenBank/DDBJ whole genome shotgun (WGS) entry which is preliminary data.</text>
</comment>
<keyword evidence="1 3" id="KW-0853">WD repeat</keyword>
<dbReference type="InterPro" id="IPR015943">
    <property type="entry name" value="WD40/YVTN_repeat-like_dom_sf"/>
</dbReference>
<proteinExistence type="predicted"/>
<gene>
    <name evidence="4" type="ORF">QBC34DRAFT_392672</name>
</gene>
<protein>
    <submittedName>
        <fullName evidence="4">WD40-repeat-containing domain protein</fullName>
    </submittedName>
</protein>
<dbReference type="EMBL" id="MU865916">
    <property type="protein sequence ID" value="KAK4454808.1"/>
    <property type="molecule type" value="Genomic_DNA"/>
</dbReference>
<evidence type="ECO:0000313" key="5">
    <source>
        <dbReference type="Proteomes" id="UP001321760"/>
    </source>
</evidence>
<dbReference type="PANTHER" id="PTHR22889">
    <property type="entry name" value="WD REPEAT-CONTAINING PROTEIN 89"/>
    <property type="match status" value="1"/>
</dbReference>
<keyword evidence="2" id="KW-0677">Repeat</keyword>
<dbReference type="Pfam" id="PF00400">
    <property type="entry name" value="WD40"/>
    <property type="match status" value="3"/>
</dbReference>
<dbReference type="InterPro" id="IPR019775">
    <property type="entry name" value="WD40_repeat_CS"/>
</dbReference>
<evidence type="ECO:0000256" key="3">
    <source>
        <dbReference type="PROSITE-ProRule" id="PRU00221"/>
    </source>
</evidence>